<feature type="transmembrane region" description="Helical" evidence="6">
    <location>
        <begin position="155"/>
        <end position="175"/>
    </location>
</feature>
<feature type="transmembrane region" description="Helical" evidence="6">
    <location>
        <begin position="131"/>
        <end position="149"/>
    </location>
</feature>
<feature type="transmembrane region" description="Helical" evidence="6">
    <location>
        <begin position="274"/>
        <end position="295"/>
    </location>
</feature>
<comment type="caution">
    <text evidence="8">The sequence shown here is derived from an EMBL/GenBank/DDBJ whole genome shotgun (WGS) entry which is preliminary data.</text>
</comment>
<evidence type="ECO:0000256" key="3">
    <source>
        <dbReference type="ARBA" id="ARBA00022692"/>
    </source>
</evidence>
<dbReference type="Pfam" id="PF00892">
    <property type="entry name" value="EamA"/>
    <property type="match status" value="2"/>
</dbReference>
<feature type="domain" description="EamA" evidence="7">
    <location>
        <begin position="156"/>
        <end position="291"/>
    </location>
</feature>
<feature type="transmembrane region" description="Helical" evidence="6">
    <location>
        <begin position="7"/>
        <end position="28"/>
    </location>
</feature>
<dbReference type="InterPro" id="IPR037185">
    <property type="entry name" value="EmrE-like"/>
</dbReference>
<proteinExistence type="predicted"/>
<organism evidence="8 9">
    <name type="scientific">Candidatus Uhrbacteria bacterium RIFOXYC2_FULL_47_19</name>
    <dbReference type="NCBI Taxonomy" id="1802424"/>
    <lineage>
        <taxon>Bacteria</taxon>
        <taxon>Candidatus Uhriibacteriota</taxon>
    </lineage>
</organism>
<name>A0A1F7WEY5_9BACT</name>
<dbReference type="PANTHER" id="PTHR32322:SF18">
    <property type="entry name" value="S-ADENOSYLMETHIONINE_S-ADENOSYLHOMOCYSTEINE TRANSPORTER"/>
    <property type="match status" value="1"/>
</dbReference>
<evidence type="ECO:0000256" key="4">
    <source>
        <dbReference type="ARBA" id="ARBA00022989"/>
    </source>
</evidence>
<dbReference type="PANTHER" id="PTHR32322">
    <property type="entry name" value="INNER MEMBRANE TRANSPORTER"/>
    <property type="match status" value="1"/>
</dbReference>
<feature type="transmembrane region" description="Helical" evidence="6">
    <location>
        <begin position="73"/>
        <end position="94"/>
    </location>
</feature>
<gene>
    <name evidence="8" type="ORF">A2480_02225</name>
</gene>
<evidence type="ECO:0000313" key="8">
    <source>
        <dbReference type="EMBL" id="OGM01363.1"/>
    </source>
</evidence>
<dbReference type="SUPFAM" id="SSF103481">
    <property type="entry name" value="Multidrug resistance efflux transporter EmrE"/>
    <property type="match status" value="2"/>
</dbReference>
<dbReference type="AlphaFoldDB" id="A0A1F7WEY5"/>
<keyword evidence="2" id="KW-1003">Cell membrane</keyword>
<feature type="transmembrane region" description="Helical" evidence="6">
    <location>
        <begin position="182"/>
        <end position="205"/>
    </location>
</feature>
<evidence type="ECO:0000256" key="5">
    <source>
        <dbReference type="ARBA" id="ARBA00023136"/>
    </source>
</evidence>
<dbReference type="InterPro" id="IPR050638">
    <property type="entry name" value="AA-Vitamin_Transporters"/>
</dbReference>
<keyword evidence="4 6" id="KW-1133">Transmembrane helix</keyword>
<evidence type="ECO:0000313" key="9">
    <source>
        <dbReference type="Proteomes" id="UP000176988"/>
    </source>
</evidence>
<accession>A0A1F7WEY5</accession>
<dbReference type="InterPro" id="IPR000620">
    <property type="entry name" value="EamA_dom"/>
</dbReference>
<feature type="transmembrane region" description="Helical" evidence="6">
    <location>
        <begin position="248"/>
        <end position="268"/>
    </location>
</feature>
<protein>
    <recommendedName>
        <fullName evidence="7">EamA domain-containing protein</fullName>
    </recommendedName>
</protein>
<feature type="transmembrane region" description="Helical" evidence="6">
    <location>
        <begin position="220"/>
        <end position="241"/>
    </location>
</feature>
<evidence type="ECO:0000256" key="1">
    <source>
        <dbReference type="ARBA" id="ARBA00004651"/>
    </source>
</evidence>
<dbReference type="EMBL" id="MGFG01000009">
    <property type="protein sequence ID" value="OGM01363.1"/>
    <property type="molecule type" value="Genomic_DNA"/>
</dbReference>
<comment type="subcellular location">
    <subcellularLocation>
        <location evidence="1">Cell membrane</location>
        <topology evidence="1">Multi-pass membrane protein</topology>
    </subcellularLocation>
</comment>
<evidence type="ECO:0000259" key="7">
    <source>
        <dbReference type="Pfam" id="PF00892"/>
    </source>
</evidence>
<sequence>MIKTPDLIRGATILALITAAISGTNTFLAKFALNSFSSPVAYTTLKNALVAIALVGILLALKKRHELSQLSKRQILTLLAVGLIGGAIPFVLFFTGLTMTSATSAALIHKTLFIWVAIMAVPLLKERVSVLQWLGIIALFGANLLIGGFKGFEFNIGELMILGATLMWSVENVLAKKLLTDLSAITVSGARMIIGSAALIVYLLVTEGLPNLTAVSGAEWGWTLLTSALLLGYVITWYSALKRAPATYVATLLVLATLVTNVLSAIFITHKFTWPQAVAAALFVGGASLTVLLAFRSRQTLTLQPSIEQQQMK</sequence>
<evidence type="ECO:0000256" key="2">
    <source>
        <dbReference type="ARBA" id="ARBA00022475"/>
    </source>
</evidence>
<reference evidence="8 9" key="1">
    <citation type="journal article" date="2016" name="Nat. Commun.">
        <title>Thousands of microbial genomes shed light on interconnected biogeochemical processes in an aquifer system.</title>
        <authorList>
            <person name="Anantharaman K."/>
            <person name="Brown C.T."/>
            <person name="Hug L.A."/>
            <person name="Sharon I."/>
            <person name="Castelle C.J."/>
            <person name="Probst A.J."/>
            <person name="Thomas B.C."/>
            <person name="Singh A."/>
            <person name="Wilkins M.J."/>
            <person name="Karaoz U."/>
            <person name="Brodie E.L."/>
            <person name="Williams K.H."/>
            <person name="Hubbard S.S."/>
            <person name="Banfield J.F."/>
        </authorList>
    </citation>
    <scope>NUCLEOTIDE SEQUENCE [LARGE SCALE GENOMIC DNA]</scope>
</reference>
<keyword evidence="5 6" id="KW-0472">Membrane</keyword>
<evidence type="ECO:0000256" key="6">
    <source>
        <dbReference type="SAM" id="Phobius"/>
    </source>
</evidence>
<feature type="domain" description="EamA" evidence="7">
    <location>
        <begin position="12"/>
        <end position="146"/>
    </location>
</feature>
<keyword evidence="3 6" id="KW-0812">Transmembrane</keyword>
<dbReference type="GO" id="GO:0005886">
    <property type="term" value="C:plasma membrane"/>
    <property type="evidence" value="ECO:0007669"/>
    <property type="project" value="UniProtKB-SubCell"/>
</dbReference>
<feature type="transmembrane region" description="Helical" evidence="6">
    <location>
        <begin position="40"/>
        <end position="61"/>
    </location>
</feature>
<dbReference type="STRING" id="1802424.A2480_02225"/>
<feature type="transmembrane region" description="Helical" evidence="6">
    <location>
        <begin position="106"/>
        <end position="124"/>
    </location>
</feature>
<dbReference type="Proteomes" id="UP000176988">
    <property type="component" value="Unassembled WGS sequence"/>
</dbReference>